<proteinExistence type="predicted"/>
<keyword evidence="2" id="KW-0732">Signal</keyword>
<name>A0A3B0S3Q8_9ZZZZ</name>
<evidence type="ECO:0000313" key="5">
    <source>
        <dbReference type="EMBL" id="VAV95008.1"/>
    </source>
</evidence>
<evidence type="ECO:0000256" key="3">
    <source>
        <dbReference type="ARBA" id="ARBA00023136"/>
    </source>
</evidence>
<dbReference type="PANTHER" id="PTHR34001">
    <property type="entry name" value="BLL7405 PROTEIN"/>
    <property type="match status" value="1"/>
</dbReference>
<dbReference type="GO" id="GO:0016020">
    <property type="term" value="C:membrane"/>
    <property type="evidence" value="ECO:0007669"/>
    <property type="project" value="UniProtKB-SubCell"/>
</dbReference>
<dbReference type="AlphaFoldDB" id="A0A3B0S3Q8"/>
<dbReference type="Pfam" id="PF13505">
    <property type="entry name" value="OMP_b-brl"/>
    <property type="match status" value="1"/>
</dbReference>
<gene>
    <name evidence="5" type="ORF">MNBD_ALPHA08-108</name>
</gene>
<sequence>MSCIKNTLIWSSLGLTALLWGTATSLAAELPPPPPPPPIEIRQSTYDWSGVYVGGLIGAGSVENLYVPIGTPDPEISGSGIVGGLMAGYNYQVGEFVVGAEADIMFTGIDNRSTVDGVEQEFSYLSTLRARAGWALDDTLIYLTGGVGIIRSKFSLLAPFNESRSKIHVGYVVGGGIETAFTENLIARAEYLYGSFGKKNYVYVPGTVRTGVNNLHIARAGIAYKF</sequence>
<keyword evidence="3" id="KW-0472">Membrane</keyword>
<dbReference type="Gene3D" id="2.40.160.20">
    <property type="match status" value="1"/>
</dbReference>
<feature type="domain" description="Outer membrane protein beta-barrel" evidence="4">
    <location>
        <begin position="44"/>
        <end position="226"/>
    </location>
</feature>
<protein>
    <recommendedName>
        <fullName evidence="4">Outer membrane protein beta-barrel domain-containing protein</fullName>
    </recommendedName>
</protein>
<dbReference type="SUPFAM" id="SSF56925">
    <property type="entry name" value="OMPA-like"/>
    <property type="match status" value="1"/>
</dbReference>
<evidence type="ECO:0000259" key="4">
    <source>
        <dbReference type="Pfam" id="PF13505"/>
    </source>
</evidence>
<evidence type="ECO:0000256" key="2">
    <source>
        <dbReference type="ARBA" id="ARBA00022729"/>
    </source>
</evidence>
<reference evidence="5" key="1">
    <citation type="submission" date="2018-06" db="EMBL/GenBank/DDBJ databases">
        <authorList>
            <person name="Zhirakovskaya E."/>
        </authorList>
    </citation>
    <scope>NUCLEOTIDE SEQUENCE</scope>
</reference>
<dbReference type="EMBL" id="UOEC01000124">
    <property type="protein sequence ID" value="VAV95008.1"/>
    <property type="molecule type" value="Genomic_DNA"/>
</dbReference>
<organism evidence="5">
    <name type="scientific">hydrothermal vent metagenome</name>
    <dbReference type="NCBI Taxonomy" id="652676"/>
    <lineage>
        <taxon>unclassified sequences</taxon>
        <taxon>metagenomes</taxon>
        <taxon>ecological metagenomes</taxon>
    </lineage>
</organism>
<comment type="subcellular location">
    <subcellularLocation>
        <location evidence="1">Membrane</location>
    </subcellularLocation>
</comment>
<dbReference type="PANTHER" id="PTHR34001:SF3">
    <property type="entry name" value="BLL7405 PROTEIN"/>
    <property type="match status" value="1"/>
</dbReference>
<dbReference type="InterPro" id="IPR011250">
    <property type="entry name" value="OMP/PagP_B-barrel"/>
</dbReference>
<dbReference type="InterPro" id="IPR051692">
    <property type="entry name" value="OMP-like"/>
</dbReference>
<dbReference type="InterPro" id="IPR027385">
    <property type="entry name" value="Beta-barrel_OMP"/>
</dbReference>
<accession>A0A3B0S3Q8</accession>
<evidence type="ECO:0000256" key="1">
    <source>
        <dbReference type="ARBA" id="ARBA00004370"/>
    </source>
</evidence>